<dbReference type="PANTHER" id="PTHR47331">
    <property type="entry name" value="PHD-TYPE DOMAIN-CONTAINING PROTEIN"/>
    <property type="match status" value="1"/>
</dbReference>
<organism evidence="1 2">
    <name type="scientific">Araneus ventricosus</name>
    <name type="common">Orbweaver spider</name>
    <name type="synonym">Epeira ventricosa</name>
    <dbReference type="NCBI Taxonomy" id="182803"/>
    <lineage>
        <taxon>Eukaryota</taxon>
        <taxon>Metazoa</taxon>
        <taxon>Ecdysozoa</taxon>
        <taxon>Arthropoda</taxon>
        <taxon>Chelicerata</taxon>
        <taxon>Arachnida</taxon>
        <taxon>Araneae</taxon>
        <taxon>Araneomorphae</taxon>
        <taxon>Entelegynae</taxon>
        <taxon>Araneoidea</taxon>
        <taxon>Araneidae</taxon>
        <taxon>Araneus</taxon>
    </lineage>
</organism>
<dbReference type="GO" id="GO:0071897">
    <property type="term" value="P:DNA biosynthetic process"/>
    <property type="evidence" value="ECO:0007669"/>
    <property type="project" value="UniProtKB-ARBA"/>
</dbReference>
<comment type="caution">
    <text evidence="1">The sequence shown here is derived from an EMBL/GenBank/DDBJ whole genome shotgun (WGS) entry which is preliminary data.</text>
</comment>
<dbReference type="Proteomes" id="UP000499080">
    <property type="component" value="Unassembled WGS sequence"/>
</dbReference>
<dbReference type="PANTHER" id="PTHR47331:SF1">
    <property type="entry name" value="GAG-LIKE PROTEIN"/>
    <property type="match status" value="1"/>
</dbReference>
<evidence type="ECO:0000313" key="2">
    <source>
        <dbReference type="Proteomes" id="UP000499080"/>
    </source>
</evidence>
<dbReference type="AlphaFoldDB" id="A0A4Y2L913"/>
<dbReference type="EMBL" id="BGPR01005448">
    <property type="protein sequence ID" value="GBN10297.1"/>
    <property type="molecule type" value="Genomic_DNA"/>
</dbReference>
<dbReference type="InterPro" id="IPR043502">
    <property type="entry name" value="DNA/RNA_pol_sf"/>
</dbReference>
<gene>
    <name evidence="1" type="ORF">AVEN_54464_1</name>
</gene>
<evidence type="ECO:0008006" key="3">
    <source>
        <dbReference type="Google" id="ProtNLM"/>
    </source>
</evidence>
<accession>A0A4Y2L913</accession>
<name>A0A4Y2L913_ARAVE</name>
<dbReference type="OrthoDB" id="6435878at2759"/>
<reference evidence="1 2" key="1">
    <citation type="journal article" date="2019" name="Sci. Rep.">
        <title>Orb-weaving spider Araneus ventricosus genome elucidates the spidroin gene catalogue.</title>
        <authorList>
            <person name="Kono N."/>
            <person name="Nakamura H."/>
            <person name="Ohtoshi R."/>
            <person name="Moran D.A.P."/>
            <person name="Shinohara A."/>
            <person name="Yoshida Y."/>
            <person name="Fujiwara M."/>
            <person name="Mori M."/>
            <person name="Tomita M."/>
            <person name="Arakawa K."/>
        </authorList>
    </citation>
    <scope>NUCLEOTIDE SEQUENCE [LARGE SCALE GENOMIC DNA]</scope>
</reference>
<protein>
    <recommendedName>
        <fullName evidence="3">Reverse transcriptase domain-containing protein</fullName>
    </recommendedName>
</protein>
<dbReference type="SUPFAM" id="SSF56672">
    <property type="entry name" value="DNA/RNA polymerases"/>
    <property type="match status" value="1"/>
</dbReference>
<proteinExistence type="predicted"/>
<sequence length="280" mass="32455">MRYNDNKRYEVHLPWLDNYASLPDNLELAIRRLESISLHENLYDAYEGIFLEWLHEGINEEVPVDEINFSGKYLPHRPVQKESSTTTIIPVFDASARMKGHPSLNGTLHSGPNLIELIPDILLRFGEKKIGVTGDTRKVSLQIIICKEDRDFLRFLWWKNKDCQEHKVFRHARVVFGVRSSPFLLEAVLKYHLAKNRDADPFITKCLSISFYVDNLLISVHNETELKRLINVSNEFMKKGGFELRNWESSAPTDVNSKTIDLLGLKCNMSEDIISINLKW</sequence>
<keyword evidence="2" id="KW-1185">Reference proteome</keyword>
<evidence type="ECO:0000313" key="1">
    <source>
        <dbReference type="EMBL" id="GBN10297.1"/>
    </source>
</evidence>